<gene>
    <name evidence="9" type="ORF">DBW97_04355</name>
</gene>
<dbReference type="PANTHER" id="PTHR37819">
    <property type="entry name" value="PROTEIN PSIE"/>
    <property type="match status" value="1"/>
</dbReference>
<evidence type="ECO:0000256" key="8">
    <source>
        <dbReference type="SAM" id="Phobius"/>
    </source>
</evidence>
<reference evidence="9 10" key="1">
    <citation type="journal article" date="2018" name="Microbiome">
        <title>Fine metagenomic profile of the Mediterranean stratified and mixed water columns revealed by assembly and recruitment.</title>
        <authorList>
            <person name="Haro-Moreno J.M."/>
            <person name="Lopez-Perez M."/>
            <person name="De La Torre J.R."/>
            <person name="Picazo A."/>
            <person name="Camacho A."/>
            <person name="Rodriguez-Valera F."/>
        </authorList>
    </citation>
    <scope>NUCLEOTIDE SEQUENCE [LARGE SCALE GENOMIC DNA]</scope>
    <source>
        <strain evidence="9">MED-G83</strain>
    </source>
</reference>
<feature type="transmembrane region" description="Helical" evidence="8">
    <location>
        <begin position="42"/>
        <end position="62"/>
    </location>
</feature>
<evidence type="ECO:0000256" key="1">
    <source>
        <dbReference type="ARBA" id="ARBA00004429"/>
    </source>
</evidence>
<dbReference type="EMBL" id="QOPD01000007">
    <property type="protein sequence ID" value="RCL37773.1"/>
    <property type="molecule type" value="Genomic_DNA"/>
</dbReference>
<evidence type="ECO:0000256" key="5">
    <source>
        <dbReference type="ARBA" id="ARBA00022692"/>
    </source>
</evidence>
<evidence type="ECO:0000256" key="6">
    <source>
        <dbReference type="ARBA" id="ARBA00022989"/>
    </source>
</evidence>
<dbReference type="PANTHER" id="PTHR37819:SF1">
    <property type="entry name" value="PROTEIN PSIE"/>
    <property type="match status" value="1"/>
</dbReference>
<feature type="transmembrane region" description="Helical" evidence="8">
    <location>
        <begin position="68"/>
        <end position="84"/>
    </location>
</feature>
<organism evidence="9 10">
    <name type="scientific">SAR86 cluster bacterium</name>
    <dbReference type="NCBI Taxonomy" id="2030880"/>
    <lineage>
        <taxon>Bacteria</taxon>
        <taxon>Pseudomonadati</taxon>
        <taxon>Pseudomonadota</taxon>
        <taxon>Gammaproteobacteria</taxon>
        <taxon>SAR86 cluster</taxon>
    </lineage>
</organism>
<protein>
    <recommendedName>
        <fullName evidence="3">Protein PsiE</fullName>
    </recommendedName>
</protein>
<dbReference type="Pfam" id="PF06146">
    <property type="entry name" value="PsiE"/>
    <property type="match status" value="1"/>
</dbReference>
<comment type="similarity">
    <text evidence="2">Belongs to the PsiE family.</text>
</comment>
<proteinExistence type="inferred from homology"/>
<dbReference type="AlphaFoldDB" id="A0A368BKD6"/>
<dbReference type="InterPro" id="IPR009315">
    <property type="entry name" value="P_starv_induced_PsiE"/>
</dbReference>
<evidence type="ECO:0000313" key="9">
    <source>
        <dbReference type="EMBL" id="RCL37773.1"/>
    </source>
</evidence>
<comment type="subcellular location">
    <subcellularLocation>
        <location evidence="1">Cell inner membrane</location>
        <topology evidence="1">Multi-pass membrane protein</topology>
    </subcellularLocation>
</comment>
<evidence type="ECO:0000256" key="7">
    <source>
        <dbReference type="ARBA" id="ARBA00023136"/>
    </source>
</evidence>
<name>A0A368BKD6_9GAMM</name>
<evidence type="ECO:0000313" key="10">
    <source>
        <dbReference type="Proteomes" id="UP000252147"/>
    </source>
</evidence>
<keyword evidence="6 8" id="KW-1133">Transmembrane helix</keyword>
<evidence type="ECO:0000256" key="4">
    <source>
        <dbReference type="ARBA" id="ARBA00022475"/>
    </source>
</evidence>
<sequence length="125" mass="13803">MSRMSKLFEQLEDLILSIIAFMTIGAVGFELVTVYEKGSIDLADLLLMFIYAEVLGMVAIYFRSHVLPVIYPLFIGITALARLIVLQGKDSVPEQLIFEAGSILLLSIAALLLKDVKVTLTPTKK</sequence>
<keyword evidence="4" id="KW-1003">Cell membrane</keyword>
<dbReference type="Proteomes" id="UP000252147">
    <property type="component" value="Unassembled WGS sequence"/>
</dbReference>
<dbReference type="GO" id="GO:0016036">
    <property type="term" value="P:cellular response to phosphate starvation"/>
    <property type="evidence" value="ECO:0007669"/>
    <property type="project" value="InterPro"/>
</dbReference>
<dbReference type="InterPro" id="IPR020948">
    <property type="entry name" value="P_starv_induced_PsiE-like"/>
</dbReference>
<evidence type="ECO:0000256" key="3">
    <source>
        <dbReference type="ARBA" id="ARBA00021903"/>
    </source>
</evidence>
<evidence type="ECO:0000256" key="2">
    <source>
        <dbReference type="ARBA" id="ARBA00005632"/>
    </source>
</evidence>
<accession>A0A368BKD6</accession>
<feature type="transmembrane region" description="Helical" evidence="8">
    <location>
        <begin position="96"/>
        <end position="113"/>
    </location>
</feature>
<feature type="transmembrane region" description="Helical" evidence="8">
    <location>
        <begin position="14"/>
        <end position="35"/>
    </location>
</feature>
<keyword evidence="7 8" id="KW-0472">Membrane</keyword>
<comment type="caution">
    <text evidence="9">The sequence shown here is derived from an EMBL/GenBank/DDBJ whole genome shotgun (WGS) entry which is preliminary data.</text>
</comment>
<dbReference type="GO" id="GO:0005886">
    <property type="term" value="C:plasma membrane"/>
    <property type="evidence" value="ECO:0007669"/>
    <property type="project" value="UniProtKB-SubCell"/>
</dbReference>
<keyword evidence="5 8" id="KW-0812">Transmembrane</keyword>